<proteinExistence type="predicted"/>
<evidence type="ECO:0000313" key="1">
    <source>
        <dbReference type="EMBL" id="GIF22063.1"/>
    </source>
</evidence>
<dbReference type="Pfam" id="PF19741">
    <property type="entry name" value="DUF6230"/>
    <property type="match status" value="1"/>
</dbReference>
<organism evidence="1 2">
    <name type="scientific">Paractinoplanes tereljensis</name>
    <dbReference type="NCBI Taxonomy" id="571912"/>
    <lineage>
        <taxon>Bacteria</taxon>
        <taxon>Bacillati</taxon>
        <taxon>Actinomycetota</taxon>
        <taxon>Actinomycetes</taxon>
        <taxon>Micromonosporales</taxon>
        <taxon>Micromonosporaceae</taxon>
        <taxon>Paractinoplanes</taxon>
    </lineage>
</organism>
<keyword evidence="2" id="KW-1185">Reference proteome</keyword>
<dbReference type="EMBL" id="BOMY01000033">
    <property type="protein sequence ID" value="GIF22063.1"/>
    <property type="molecule type" value="Genomic_DNA"/>
</dbReference>
<comment type="caution">
    <text evidence="1">The sequence shown here is derived from an EMBL/GenBank/DDBJ whole genome shotgun (WGS) entry which is preliminary data.</text>
</comment>
<name>A0A919NPQ8_9ACTN</name>
<dbReference type="RefSeq" id="WP_203809216.1">
    <property type="nucleotide sequence ID" value="NZ_BOMY01000033.1"/>
</dbReference>
<reference evidence="1" key="1">
    <citation type="submission" date="2021-01" db="EMBL/GenBank/DDBJ databases">
        <title>Whole genome shotgun sequence of Actinoplanes tereljensis NBRC 105297.</title>
        <authorList>
            <person name="Komaki H."/>
            <person name="Tamura T."/>
        </authorList>
    </citation>
    <scope>NUCLEOTIDE SEQUENCE</scope>
    <source>
        <strain evidence="1">NBRC 105297</strain>
    </source>
</reference>
<accession>A0A919NPQ8</accession>
<evidence type="ECO:0000313" key="2">
    <source>
        <dbReference type="Proteomes" id="UP000623608"/>
    </source>
</evidence>
<dbReference type="Proteomes" id="UP000623608">
    <property type="component" value="Unassembled WGS sequence"/>
</dbReference>
<dbReference type="InterPro" id="IPR046198">
    <property type="entry name" value="DUF6230"/>
</dbReference>
<sequence>MSAPDTVSAGGVRWRRFAVMFGLTGVATAGLMALTAQGVLAANFSISGMPFVVAADELNGQGFEQFATLDTTREGNPNLADEGGQKVLIVSAINTATLTKLCQSVSLGGAYLKITAGDAGTPVSAKALVVDSDQINGNADFTNIEVGGDAGLFNKVKNPNTGEDVVGPDYVFGQQADAVQIKNLWQNNYATTAAKFTLPHLRMSFSSTGC</sequence>
<protein>
    <submittedName>
        <fullName evidence="1">Cholesterol esterase</fullName>
    </submittedName>
</protein>
<gene>
    <name evidence="1" type="ORF">Ate02nite_47930</name>
</gene>
<dbReference type="AlphaFoldDB" id="A0A919NPQ8"/>